<evidence type="ECO:0000313" key="9">
    <source>
        <dbReference type="Proteomes" id="UP000010094"/>
    </source>
</evidence>
<comment type="similarity">
    <text evidence="2 6">Belongs to the dUTPase family.</text>
</comment>
<sequence>MTVEEIRVYKVHSNAKIPKRQSEGAAGYDVHSVESGVILPGERKSIRTGLIWDIPQSIVGLVFGRSGLALKNWMEVVETCVYPGENKELVITLINNGKQPFEYEECCRIAQLVFVPVLSCEVNLVESLDSTERGCLGFGSTGMK</sequence>
<dbReference type="RefSeq" id="XP_009264626.1">
    <property type="nucleotide sequence ID" value="XM_009266351.1"/>
</dbReference>
<dbReference type="PANTHER" id="PTHR11241">
    <property type="entry name" value="DEOXYURIDINE 5'-TRIPHOSPHATE NUCLEOTIDOHYDROLASE"/>
    <property type="match status" value="1"/>
</dbReference>
<dbReference type="NCBIfam" id="TIGR00576">
    <property type="entry name" value="dut"/>
    <property type="match status" value="1"/>
</dbReference>
<comment type="catalytic activity">
    <reaction evidence="6">
        <text>dUTP + H2O = dUMP + diphosphate + H(+)</text>
        <dbReference type="Rhea" id="RHEA:10248"/>
        <dbReference type="ChEBI" id="CHEBI:15377"/>
        <dbReference type="ChEBI" id="CHEBI:15378"/>
        <dbReference type="ChEBI" id="CHEBI:33019"/>
        <dbReference type="ChEBI" id="CHEBI:61555"/>
        <dbReference type="ChEBI" id="CHEBI:246422"/>
        <dbReference type="EC" id="3.6.1.23"/>
    </reaction>
</comment>
<dbReference type="GeneID" id="20521432"/>
<name>I7AN29_ENCRO</name>
<dbReference type="SUPFAM" id="SSF51283">
    <property type="entry name" value="dUTPase-like"/>
    <property type="match status" value="1"/>
</dbReference>
<comment type="pathway">
    <text evidence="1 6">Pyrimidine metabolism; dUMP biosynthesis; dUMP from dCTP (dUTP route): step 2/2.</text>
</comment>
<dbReference type="AlphaFoldDB" id="I7AN29"/>
<feature type="domain" description="dUTPase-like" evidence="7">
    <location>
        <begin position="14"/>
        <end position="142"/>
    </location>
</feature>
<evidence type="ECO:0000256" key="3">
    <source>
        <dbReference type="ARBA" id="ARBA00011233"/>
    </source>
</evidence>
<comment type="function">
    <text evidence="6">Involved in nucleotide metabolism via production of dUMP, the immediate precursor of thymidine nucleotides, and decreases the intracellular concentration of dUTP so that uracil cannot be incorporated into DNA.</text>
</comment>
<gene>
    <name evidence="8" type="ordered locus">EROM_060350</name>
</gene>
<dbReference type="Pfam" id="PF00692">
    <property type="entry name" value="dUTPase"/>
    <property type="match status" value="1"/>
</dbReference>
<dbReference type="UniPathway" id="UPA00610">
    <property type="reaction ID" value="UER00666"/>
</dbReference>
<keyword evidence="5 6" id="KW-0546">Nucleotide metabolism</keyword>
<protein>
    <recommendedName>
        <fullName evidence="6">Deoxyuridine 5'-triphosphate nucleotidohydrolase</fullName>
        <shortName evidence="6">dUTPase</shortName>
        <ecNumber evidence="6">3.6.1.23</ecNumber>
    </recommendedName>
    <alternativeName>
        <fullName evidence="6">dUTP pyrophosphatase</fullName>
    </alternativeName>
</protein>
<evidence type="ECO:0000313" key="8">
    <source>
        <dbReference type="EMBL" id="AFN83129.1"/>
    </source>
</evidence>
<comment type="cofactor">
    <cofactor evidence="6">
        <name>Mg(2+)</name>
        <dbReference type="ChEBI" id="CHEBI:18420"/>
    </cofactor>
</comment>
<dbReference type="PANTHER" id="PTHR11241:SF0">
    <property type="entry name" value="DEOXYURIDINE 5'-TRIPHOSPHATE NUCLEOTIDOHYDROLASE"/>
    <property type="match status" value="1"/>
</dbReference>
<evidence type="ECO:0000259" key="7">
    <source>
        <dbReference type="Pfam" id="PF00692"/>
    </source>
</evidence>
<dbReference type="OrthoDB" id="10261072at2759"/>
<comment type="subunit">
    <text evidence="3 6">Homotrimer.</text>
</comment>
<dbReference type="Gene3D" id="2.70.40.10">
    <property type="match status" value="1"/>
</dbReference>
<keyword evidence="9" id="KW-1185">Reference proteome</keyword>
<dbReference type="EMBL" id="CP003523">
    <property type="protein sequence ID" value="AFN83129.1"/>
    <property type="molecule type" value="Genomic_DNA"/>
</dbReference>
<dbReference type="InterPro" id="IPR036157">
    <property type="entry name" value="dUTPase-like_sf"/>
</dbReference>
<accession>I7AN29</accession>
<organism evidence="8 9">
    <name type="scientific">Encephalitozoon romaleae (strain SJ-2008)</name>
    <name type="common">Microsporidian parasite</name>
    <dbReference type="NCBI Taxonomy" id="1178016"/>
    <lineage>
        <taxon>Eukaryota</taxon>
        <taxon>Fungi</taxon>
        <taxon>Fungi incertae sedis</taxon>
        <taxon>Microsporidia</taxon>
        <taxon>Unikaryonidae</taxon>
        <taxon>Encephalitozoon</taxon>
    </lineage>
</organism>
<keyword evidence="6" id="KW-0479">Metal-binding</keyword>
<dbReference type="InterPro" id="IPR029054">
    <property type="entry name" value="dUTPase-like"/>
</dbReference>
<dbReference type="VEuPathDB" id="MicrosporidiaDB:EROM_060350"/>
<dbReference type="CDD" id="cd07557">
    <property type="entry name" value="trimeric_dUTPase"/>
    <property type="match status" value="1"/>
</dbReference>
<dbReference type="HOGENOM" id="CLU_068508_3_0_1"/>
<evidence type="ECO:0000256" key="2">
    <source>
        <dbReference type="ARBA" id="ARBA00006581"/>
    </source>
</evidence>
<evidence type="ECO:0000256" key="4">
    <source>
        <dbReference type="ARBA" id="ARBA00022801"/>
    </source>
</evidence>
<evidence type="ECO:0000256" key="6">
    <source>
        <dbReference type="RuleBase" id="RU367024"/>
    </source>
</evidence>
<dbReference type="GO" id="GO:0000287">
    <property type="term" value="F:magnesium ion binding"/>
    <property type="evidence" value="ECO:0007669"/>
    <property type="project" value="UniProtKB-UniRule"/>
</dbReference>
<proteinExistence type="inferred from homology"/>
<dbReference type="InterPro" id="IPR008181">
    <property type="entry name" value="dUTPase"/>
</dbReference>
<dbReference type="GO" id="GO:0006226">
    <property type="term" value="P:dUMP biosynthetic process"/>
    <property type="evidence" value="ECO:0007669"/>
    <property type="project" value="UniProtKB-UniRule"/>
</dbReference>
<evidence type="ECO:0000256" key="5">
    <source>
        <dbReference type="ARBA" id="ARBA00023080"/>
    </source>
</evidence>
<evidence type="ECO:0000256" key="1">
    <source>
        <dbReference type="ARBA" id="ARBA00005142"/>
    </source>
</evidence>
<dbReference type="EC" id="3.6.1.23" evidence="6"/>
<keyword evidence="4 6" id="KW-0378">Hydrolase</keyword>
<keyword evidence="6" id="KW-0460">Magnesium</keyword>
<dbReference type="GO" id="GO:0004170">
    <property type="term" value="F:dUTP diphosphatase activity"/>
    <property type="evidence" value="ECO:0007669"/>
    <property type="project" value="UniProtKB-UniRule"/>
</dbReference>
<dbReference type="Proteomes" id="UP000010094">
    <property type="component" value="Chromosome VI"/>
</dbReference>
<dbReference type="KEGG" id="ero:EROM_060350"/>
<dbReference type="InterPro" id="IPR033704">
    <property type="entry name" value="dUTPase_trimeric"/>
</dbReference>
<dbReference type="NCBIfam" id="NF001862">
    <property type="entry name" value="PRK00601.1"/>
    <property type="match status" value="1"/>
</dbReference>
<reference evidence="8 9" key="1">
    <citation type="journal article" date="2012" name="Proc. Natl. Acad. Sci. U.S.A.">
        <title>Gain and loss of multiple functionally related, horizontally transferred genes in the reduced genomes of two microsporidian parasites.</title>
        <authorList>
            <person name="Pombert J.-F."/>
            <person name="Selman M."/>
            <person name="Burki F."/>
            <person name="Bardell F.T."/>
            <person name="Farinelli L."/>
            <person name="Solter L.F."/>
            <person name="Whitman D.W."/>
            <person name="Weiss L.M."/>
            <person name="Corradi N."/>
            <person name="Keeling P.J."/>
        </authorList>
    </citation>
    <scope>NUCLEOTIDE SEQUENCE [LARGE SCALE GENOMIC DNA]</scope>
    <source>
        <strain evidence="8 9">SJ-2008</strain>
    </source>
</reference>
<dbReference type="GO" id="GO:0046081">
    <property type="term" value="P:dUTP catabolic process"/>
    <property type="evidence" value="ECO:0007669"/>
    <property type="project" value="UniProtKB-UniRule"/>
</dbReference>